<evidence type="ECO:0000256" key="1">
    <source>
        <dbReference type="SAM" id="Phobius"/>
    </source>
</evidence>
<feature type="transmembrane region" description="Helical" evidence="1">
    <location>
        <begin position="46"/>
        <end position="64"/>
    </location>
</feature>
<keyword evidence="1" id="KW-1133">Transmembrane helix</keyword>
<sequence length="70" mass="8350">MEDLNEPSSNPSNYKFGIFYYNPKDSRSVVPKLHPMMGWTLNFARPWTYIFLFLIFGFVGYKLCKAWKVF</sequence>
<comment type="caution">
    <text evidence="2">The sequence shown here is derived from an EMBL/GenBank/DDBJ whole genome shotgun (WGS) entry which is preliminary data.</text>
</comment>
<dbReference type="RefSeq" id="WP_184621805.1">
    <property type="nucleotide sequence ID" value="NZ_JACHCC010000001.1"/>
</dbReference>
<organism evidence="2 3">
    <name type="scientific">Pedobacter cryoconitis</name>
    <dbReference type="NCBI Taxonomy" id="188932"/>
    <lineage>
        <taxon>Bacteria</taxon>
        <taxon>Pseudomonadati</taxon>
        <taxon>Bacteroidota</taxon>
        <taxon>Sphingobacteriia</taxon>
        <taxon>Sphingobacteriales</taxon>
        <taxon>Sphingobacteriaceae</taxon>
        <taxon>Pedobacter</taxon>
    </lineage>
</organism>
<evidence type="ECO:0000313" key="2">
    <source>
        <dbReference type="EMBL" id="MBB6498041.1"/>
    </source>
</evidence>
<keyword evidence="1" id="KW-0812">Transmembrane</keyword>
<dbReference type="EMBL" id="JACHCC010000001">
    <property type="protein sequence ID" value="MBB6498041.1"/>
    <property type="molecule type" value="Genomic_DNA"/>
</dbReference>
<keyword evidence="1" id="KW-0472">Membrane</keyword>
<proteinExistence type="predicted"/>
<reference evidence="2 3" key="1">
    <citation type="submission" date="2020-08" db="EMBL/GenBank/DDBJ databases">
        <title>Genomic Encyclopedia of Type Strains, Phase IV (KMG-V): Genome sequencing to study the core and pangenomes of soil and plant-associated prokaryotes.</title>
        <authorList>
            <person name="Whitman W."/>
        </authorList>
    </citation>
    <scope>NUCLEOTIDE SEQUENCE [LARGE SCALE GENOMIC DNA]</scope>
    <source>
        <strain evidence="2 3">M2T3</strain>
    </source>
</reference>
<dbReference type="AlphaFoldDB" id="A0A7X0J1Q5"/>
<protein>
    <submittedName>
        <fullName evidence="2">Putative membrane protein</fullName>
    </submittedName>
</protein>
<evidence type="ECO:0000313" key="3">
    <source>
        <dbReference type="Proteomes" id="UP000521017"/>
    </source>
</evidence>
<accession>A0A7X0J1Q5</accession>
<dbReference type="Proteomes" id="UP000521017">
    <property type="component" value="Unassembled WGS sequence"/>
</dbReference>
<name>A0A7X0J1Q5_9SPHI</name>
<gene>
    <name evidence="2" type="ORF">HDF25_000165</name>
</gene>